<protein>
    <recommendedName>
        <fullName evidence="3">Reverse transcriptase domain-containing protein</fullName>
    </recommendedName>
</protein>
<dbReference type="InterPro" id="IPR043128">
    <property type="entry name" value="Rev_trsase/Diguanyl_cyclase"/>
</dbReference>
<dbReference type="Gene3D" id="3.30.70.270">
    <property type="match status" value="1"/>
</dbReference>
<proteinExistence type="predicted"/>
<evidence type="ECO:0000313" key="2">
    <source>
        <dbReference type="Proteomes" id="UP001454036"/>
    </source>
</evidence>
<keyword evidence="2" id="KW-1185">Reference proteome</keyword>
<organism evidence="1 2">
    <name type="scientific">Lithospermum erythrorhizon</name>
    <name type="common">Purple gromwell</name>
    <name type="synonym">Lithospermum officinale var. erythrorhizon</name>
    <dbReference type="NCBI Taxonomy" id="34254"/>
    <lineage>
        <taxon>Eukaryota</taxon>
        <taxon>Viridiplantae</taxon>
        <taxon>Streptophyta</taxon>
        <taxon>Embryophyta</taxon>
        <taxon>Tracheophyta</taxon>
        <taxon>Spermatophyta</taxon>
        <taxon>Magnoliopsida</taxon>
        <taxon>eudicotyledons</taxon>
        <taxon>Gunneridae</taxon>
        <taxon>Pentapetalae</taxon>
        <taxon>asterids</taxon>
        <taxon>lamiids</taxon>
        <taxon>Boraginales</taxon>
        <taxon>Boraginaceae</taxon>
        <taxon>Boraginoideae</taxon>
        <taxon>Lithospermeae</taxon>
        <taxon>Lithospermum</taxon>
    </lineage>
</organism>
<sequence>MLITSLQVEDHEAKIRESFENLRRNKLRLNPNKCVFRVTSERFHGARDWSLPFFNAIKMGKEFEWNFDLDQSFQELKKYL</sequence>
<accession>A0AAV3RAB9</accession>
<gene>
    <name evidence="1" type="ORF">LIER_41285</name>
</gene>
<comment type="caution">
    <text evidence="1">The sequence shown here is derived from an EMBL/GenBank/DDBJ whole genome shotgun (WGS) entry which is preliminary data.</text>
</comment>
<dbReference type="AlphaFoldDB" id="A0AAV3RAB9"/>
<dbReference type="EMBL" id="BAABME010025442">
    <property type="protein sequence ID" value="GAA0172146.1"/>
    <property type="molecule type" value="Genomic_DNA"/>
</dbReference>
<reference evidence="1 2" key="1">
    <citation type="submission" date="2024-01" db="EMBL/GenBank/DDBJ databases">
        <title>The complete chloroplast genome sequence of Lithospermum erythrorhizon: insights into the phylogenetic relationship among Boraginaceae species and the maternal lineages of purple gromwells.</title>
        <authorList>
            <person name="Okada T."/>
            <person name="Watanabe K."/>
        </authorList>
    </citation>
    <scope>NUCLEOTIDE SEQUENCE [LARGE SCALE GENOMIC DNA]</scope>
</reference>
<evidence type="ECO:0008006" key="3">
    <source>
        <dbReference type="Google" id="ProtNLM"/>
    </source>
</evidence>
<dbReference type="Proteomes" id="UP001454036">
    <property type="component" value="Unassembled WGS sequence"/>
</dbReference>
<evidence type="ECO:0000313" key="1">
    <source>
        <dbReference type="EMBL" id="GAA0172146.1"/>
    </source>
</evidence>
<dbReference type="InterPro" id="IPR043502">
    <property type="entry name" value="DNA/RNA_pol_sf"/>
</dbReference>
<dbReference type="SUPFAM" id="SSF56672">
    <property type="entry name" value="DNA/RNA polymerases"/>
    <property type="match status" value="1"/>
</dbReference>
<name>A0AAV3RAB9_LITER</name>